<name>A0A084EJ35_MYCCA</name>
<reference evidence="1 2" key="1">
    <citation type="submission" date="2014-02" db="EMBL/GenBank/DDBJ databases">
        <title>Genome sequence of Mycoplasma capricolum subsp. capricolum strain 14232.</title>
        <authorList>
            <person name="Sirand-Pugnet P."/>
            <person name="Breton M."/>
            <person name="Dordet-Frisoni E."/>
            <person name="Baranowski E."/>
            <person name="Barre A."/>
            <person name="Couture C."/>
            <person name="Dupuy V."/>
            <person name="Gaurivaud P."/>
            <person name="Jacob D."/>
            <person name="Lemaitre C."/>
            <person name="Manso-Silvan L."/>
            <person name="Nikolski M."/>
            <person name="Nouvel L.-X."/>
            <person name="Poumarat F."/>
            <person name="Tardy F."/>
            <person name="Thebault P."/>
            <person name="Theil S."/>
            <person name="Citti C."/>
            <person name="Thiaucourt F."/>
            <person name="Blanchard A."/>
        </authorList>
    </citation>
    <scope>NUCLEOTIDE SEQUENCE [LARGE SCALE GENOMIC DNA]</scope>
    <source>
        <strain evidence="1 2">14232</strain>
    </source>
</reference>
<dbReference type="RefSeq" id="WP_036432295.1">
    <property type="nucleotide sequence ID" value="NZ_JFDO01000027.1"/>
</dbReference>
<comment type="caution">
    <text evidence="1">The sequence shown here is derived from an EMBL/GenBank/DDBJ whole genome shotgun (WGS) entry which is preliminary data.</text>
</comment>
<proteinExistence type="predicted"/>
<sequence>MLLKRIHLVVPETDYQFEQLKGEVDVYIDERQYDIEDLIEYPQLVYEIKDLWEYKNYEKLEELKEELKLDYEFDFLLVEKSNNRMKFLTSDDLNTITLADFYAKLAEEFQEKKRKILRLSNNDISLTDIPNEWLELEE</sequence>
<evidence type="ECO:0000313" key="1">
    <source>
        <dbReference type="EMBL" id="KEZ17977.1"/>
    </source>
</evidence>
<dbReference type="EMBL" id="JFDO01000027">
    <property type="protein sequence ID" value="KEZ17977.1"/>
    <property type="molecule type" value="Genomic_DNA"/>
</dbReference>
<protein>
    <submittedName>
        <fullName evidence="1">Uncharacterized protein</fullName>
    </submittedName>
</protein>
<organism evidence="1 2">
    <name type="scientific">Mycoplasma capricolum subsp. capricolum 14232</name>
    <dbReference type="NCBI Taxonomy" id="1188238"/>
    <lineage>
        <taxon>Bacteria</taxon>
        <taxon>Bacillati</taxon>
        <taxon>Mycoplasmatota</taxon>
        <taxon>Mollicutes</taxon>
        <taxon>Mycoplasmataceae</taxon>
        <taxon>Mycoplasma</taxon>
    </lineage>
</organism>
<accession>A0A084EJ35</accession>
<gene>
    <name evidence="1" type="ORF">MCAPa_6990</name>
</gene>
<dbReference type="AlphaFoldDB" id="A0A084EJ35"/>
<evidence type="ECO:0000313" key="2">
    <source>
        <dbReference type="Proteomes" id="UP000028533"/>
    </source>
</evidence>
<dbReference type="Proteomes" id="UP000028533">
    <property type="component" value="Unassembled WGS sequence"/>
</dbReference>